<sequence>MVKCSLQDLTLKEVTVFLSLYPRYGLQDFVTLTPASNVGAVLGESKLKILLSSVNIALTDAGWYVPYGV</sequence>
<dbReference type="Proteomes" id="UP000828390">
    <property type="component" value="Unassembled WGS sequence"/>
</dbReference>
<accession>A0A9D4DNB2</accession>
<gene>
    <name evidence="1" type="ORF">DPMN_185285</name>
</gene>
<evidence type="ECO:0000313" key="1">
    <source>
        <dbReference type="EMBL" id="KAH3750754.1"/>
    </source>
</evidence>
<proteinExistence type="predicted"/>
<organism evidence="1 2">
    <name type="scientific">Dreissena polymorpha</name>
    <name type="common">Zebra mussel</name>
    <name type="synonym">Mytilus polymorpha</name>
    <dbReference type="NCBI Taxonomy" id="45954"/>
    <lineage>
        <taxon>Eukaryota</taxon>
        <taxon>Metazoa</taxon>
        <taxon>Spiralia</taxon>
        <taxon>Lophotrochozoa</taxon>
        <taxon>Mollusca</taxon>
        <taxon>Bivalvia</taxon>
        <taxon>Autobranchia</taxon>
        <taxon>Heteroconchia</taxon>
        <taxon>Euheterodonta</taxon>
        <taxon>Imparidentia</taxon>
        <taxon>Neoheterodontei</taxon>
        <taxon>Myida</taxon>
        <taxon>Dreissenoidea</taxon>
        <taxon>Dreissenidae</taxon>
        <taxon>Dreissena</taxon>
    </lineage>
</organism>
<evidence type="ECO:0000313" key="2">
    <source>
        <dbReference type="Proteomes" id="UP000828390"/>
    </source>
</evidence>
<reference evidence="1" key="2">
    <citation type="submission" date="2020-11" db="EMBL/GenBank/DDBJ databases">
        <authorList>
            <person name="McCartney M.A."/>
            <person name="Auch B."/>
            <person name="Kono T."/>
            <person name="Mallez S."/>
            <person name="Becker A."/>
            <person name="Gohl D.M."/>
            <person name="Silverstein K.A.T."/>
            <person name="Koren S."/>
            <person name="Bechman K.B."/>
            <person name="Herman A."/>
            <person name="Abrahante J.E."/>
            <person name="Garbe J."/>
        </authorList>
    </citation>
    <scope>NUCLEOTIDE SEQUENCE</scope>
    <source>
        <strain evidence="1">Duluth1</strain>
        <tissue evidence="1">Whole animal</tissue>
    </source>
</reference>
<reference evidence="1" key="1">
    <citation type="journal article" date="2019" name="bioRxiv">
        <title>The Genome of the Zebra Mussel, Dreissena polymorpha: A Resource for Invasive Species Research.</title>
        <authorList>
            <person name="McCartney M.A."/>
            <person name="Auch B."/>
            <person name="Kono T."/>
            <person name="Mallez S."/>
            <person name="Zhang Y."/>
            <person name="Obille A."/>
            <person name="Becker A."/>
            <person name="Abrahante J.E."/>
            <person name="Garbe J."/>
            <person name="Badalamenti J.P."/>
            <person name="Herman A."/>
            <person name="Mangelson H."/>
            <person name="Liachko I."/>
            <person name="Sullivan S."/>
            <person name="Sone E.D."/>
            <person name="Koren S."/>
            <person name="Silverstein K.A.T."/>
            <person name="Beckman K.B."/>
            <person name="Gohl D.M."/>
        </authorList>
    </citation>
    <scope>NUCLEOTIDE SEQUENCE</scope>
    <source>
        <strain evidence="1">Duluth1</strain>
        <tissue evidence="1">Whole animal</tissue>
    </source>
</reference>
<protein>
    <submittedName>
        <fullName evidence="1">Uncharacterized protein</fullName>
    </submittedName>
</protein>
<keyword evidence="2" id="KW-1185">Reference proteome</keyword>
<comment type="caution">
    <text evidence="1">The sequence shown here is derived from an EMBL/GenBank/DDBJ whole genome shotgun (WGS) entry which is preliminary data.</text>
</comment>
<dbReference type="AlphaFoldDB" id="A0A9D4DNB2"/>
<dbReference type="EMBL" id="JAIWYP010000010">
    <property type="protein sequence ID" value="KAH3750754.1"/>
    <property type="molecule type" value="Genomic_DNA"/>
</dbReference>
<name>A0A9D4DNB2_DREPO</name>